<gene>
    <name evidence="1" type="ORF">MENTE1834_LOCUS39304</name>
</gene>
<protein>
    <submittedName>
        <fullName evidence="1">Uncharacterized protein</fullName>
    </submittedName>
</protein>
<proteinExistence type="predicted"/>
<reference evidence="1" key="1">
    <citation type="submission" date="2023-11" db="EMBL/GenBank/DDBJ databases">
        <authorList>
            <person name="Poullet M."/>
        </authorList>
    </citation>
    <scope>NUCLEOTIDE SEQUENCE</scope>
    <source>
        <strain evidence="1">E1834</strain>
    </source>
</reference>
<dbReference type="EMBL" id="CAVMJV010000088">
    <property type="protein sequence ID" value="CAK5091464.1"/>
    <property type="molecule type" value="Genomic_DNA"/>
</dbReference>
<evidence type="ECO:0000313" key="2">
    <source>
        <dbReference type="Proteomes" id="UP001497535"/>
    </source>
</evidence>
<keyword evidence="2" id="KW-1185">Reference proteome</keyword>
<evidence type="ECO:0000313" key="1">
    <source>
        <dbReference type="EMBL" id="CAK5091464.1"/>
    </source>
</evidence>
<comment type="caution">
    <text evidence="1">The sequence shown here is derived from an EMBL/GenBank/DDBJ whole genome shotgun (WGS) entry which is preliminary data.</text>
</comment>
<organism evidence="1 2">
    <name type="scientific">Meloidogyne enterolobii</name>
    <name type="common">Root-knot nematode worm</name>
    <name type="synonym">Meloidogyne mayaguensis</name>
    <dbReference type="NCBI Taxonomy" id="390850"/>
    <lineage>
        <taxon>Eukaryota</taxon>
        <taxon>Metazoa</taxon>
        <taxon>Ecdysozoa</taxon>
        <taxon>Nematoda</taxon>
        <taxon>Chromadorea</taxon>
        <taxon>Rhabditida</taxon>
        <taxon>Tylenchina</taxon>
        <taxon>Tylenchomorpha</taxon>
        <taxon>Tylenchoidea</taxon>
        <taxon>Meloidogynidae</taxon>
        <taxon>Meloidogyninae</taxon>
        <taxon>Meloidogyne</taxon>
    </lineage>
</organism>
<name>A0ACB1AJL1_MELEN</name>
<dbReference type="Proteomes" id="UP001497535">
    <property type="component" value="Unassembled WGS sequence"/>
</dbReference>
<accession>A0ACB1AJL1</accession>
<sequence length="2363" mass="268941">MEARTKEKSRSLSPIIRSISRKPQSSPKSKILTFSDESDAALNINIQSNDDNRNDNIDQNTEHTINMLHHEGIPPLEIYSEDSLVTFDKWSKKFLERIKVFGAKLSEEEKLNRLSLFLEDTPKQILEKLEPVKKATVQDAIKFIRKELDSPQRRVLSRQALSFCKQHENENVKDFLARFRPIALATATDYEGPALERHLCELLLERLKPSISFYMKLLNFTQTGRSFEQLCMDAREVEIMLPAVSGTAPLNATQHEHSQLNAVQQEQSNYMIKPGRFQTLNQTNPNREQPRNGWRYNPNGSYPRNQNNSRYFQGNNRSRQQIRAPDNERRWNNRPVCNYCQKVGHFAANCRTRLTDYMNRQNGNPQMVQGTSNQSKDERYSDTLLKEILTGIRNLQTGSQNSAGPSQQNLNSIEVGNKKPLQVNENKNNSKKESEIKISSWESKSIGPKLFPLLMLIAIITSCGATFSVPTPRMPMICQMEKQSTIWALPQLAHCPSLENNMSHIPVPQTRSLYVLNDLEYTTEGWACRKIKKSIRKFTTLSNVPVNEAIGSEMLEVTNEECTRMIKEKQCSLGAMTKENDIWSTQNKLDVSPKMWLLGSFWWTTVSVENCLLFNLQINSHWGEPVIRTPLGSTNNCSYAIGNCTLEDKTVLEWVPNKNQLCRYLKFGEYNGKILDNTWLSDDAQLALHFNKPPHKLTDCGIELEVSEQGFATTIKSTRPKRSLNTEKLRIVTSPEMAAELTYLDTQLAETLTFAFTHSLKALCDHLEEVKRWALASLISNPTELARIIFANNYLIAKREGSSLLRIWPCIALKEEEFNFIPTNLEECFELIPIQLTTENQTHLAFLDPTTMIVQPISRKAPCAQFKNIILELNHETLEINQLTGEVKTVHPRLIKKNELRAFDIPEIKAHSFHQLVLVNLTDINTHTYMTNFAKLSELSYRIENKDMIITKTLSEQWKEASMNLTKEVLGDYTWAWKVIATILISILTLDLIIRWGLKILEVYLGNGRLGRLLIGKNVLNSTQKALDATASTNHSHDIKENGLRQENKQEVKSWIPKVSKYPSPDITPDPVVNTLTIEHQINSVYPSTAVTRILINNKPLNCLIDTGASISIAPLSLAKFLDANIEPTKIGITSASGHEISANASMHVLMDISGHKQIAKINLVEDNQLIERRNYQLIIGCDVLKTLPTVTFDFPKGKIWIGNKSLNLGTGNLPLLTNVRIATLESITIPPGTNKIVNAKLETTCDFEYAVSHSLDERLSSENLGLISTVFKASDKIASLLITNPTNAPKHICKGMHIAYANELKESNEGPWLTENTKNNFSELNKFRVLENMVNALDEDPAFKIDFSKSSVTGNDLQKLKDLCEEFSDIFSKSQYDLGSCLVGEHDIITTTDEPISTRPHRVPFKYQEEFHEHIDKLLKSGVMIKSDTPWVSNIVLVQKKDGGLRPCIDFRKLNEITVPDHFPLPRFETIMEKVGSCSFYSLLDLSSGYLQIRLTERASRKCGLITENEIYQMTHMPFGLKNATSAFARVMAHVISGLEDSVIAYVDDFLIFTKAPEFEKHLDALRQVFDRLRKYYLKVSPKKCILASTQMNFLGHTINSSGYSPSLSKVETITNLPVPKTLKEVRHCVGMASFFRKHIPNFSMIVEPLTRLTRKEITFKWEEEQQKAFEEIKKILSSEPVLVFPNYNEPFHVFTDASQTGQGGALMQKDKEKNTYKAIAYCSRSLSNSERKWPPVQIELGAIIYALRQFRPFIYMAEVELHTDHKPLAYLMEKAQAHPNLARWLIELQNYIIKIVHVSGKENLLADALSRAITKEDTKSEELEDIAEFPVCLNLQQNEVLNIEDYIPRITLKRQDGQRYSINILKEQEDDFEASAFTKFIVSGEIPKEIPAEDEENFTLAAANLELSNGVLYQKIGDLKPRLFIPASLRALIFDSFHSSQLGGGHMDLKKTLKKCRKYYWPRMHSDILRWTRNCITCQLRHSPNPPYRAEMYMVPSNTLFAKVGLDLAGPFPVTQKGNKHLMNIICWFTKYVIAVPVPDTKAITLARAFLTNCYLKFGGCTELITDNATAFTSEFFRDFCSMLYINKSYATPHWSQGNAVTERSFRTFHNIISKYISKDQPDFDELIDAASFCYNTSIHTSTGETPFFLMFGRDPIFCIDQIIDPSISNSMISNDISEFKQKLVTSIRTAWEAAAEANKHAQLKAKEQYDKLLRNPTITVGDRVLLRNYAGKVGTSKKFHMPWKGIFRAVKIEGPHVTITSCNSPSAAPRVVHINQLKKCFEELPPACTSPKLSPEEEKCLDEAGLGGNETQDFTNNNEIEQDRNTVEREKSPELEEIPPQKQKRYNLRVNPKPRRLSIE</sequence>